<name>A0A482WKW7_LAOST</name>
<dbReference type="GO" id="GO:0045277">
    <property type="term" value="C:respiratory chain complex IV"/>
    <property type="evidence" value="ECO:0007669"/>
    <property type="project" value="InterPro"/>
</dbReference>
<feature type="binding site" evidence="3">
    <location>
        <position position="109"/>
    </location>
    <ligand>
        <name>Zn(2+)</name>
        <dbReference type="ChEBI" id="CHEBI:29105"/>
    </ligand>
</feature>
<dbReference type="Proteomes" id="UP000291343">
    <property type="component" value="Unassembled WGS sequence"/>
</dbReference>
<feature type="binding site" evidence="3">
    <location>
        <position position="87"/>
    </location>
    <ligand>
        <name>Zn(2+)</name>
        <dbReference type="ChEBI" id="CHEBI:29105"/>
    </ligand>
</feature>
<feature type="binding site" evidence="3">
    <location>
        <position position="107"/>
    </location>
    <ligand>
        <name>Zn(2+)</name>
        <dbReference type="ChEBI" id="CHEBI:29105"/>
    </ligand>
</feature>
<accession>A0A482WKW7</accession>
<dbReference type="PANTHER" id="PTHR10122">
    <property type="entry name" value="CYTOCHROME C OXIDASE SUBUNIT 5B, MITOCHONDRIAL"/>
    <property type="match status" value="1"/>
</dbReference>
<organism evidence="4 5">
    <name type="scientific">Laodelphax striatellus</name>
    <name type="common">Small brown planthopper</name>
    <name type="synonym">Delphax striatella</name>
    <dbReference type="NCBI Taxonomy" id="195883"/>
    <lineage>
        <taxon>Eukaryota</taxon>
        <taxon>Metazoa</taxon>
        <taxon>Ecdysozoa</taxon>
        <taxon>Arthropoda</taxon>
        <taxon>Hexapoda</taxon>
        <taxon>Insecta</taxon>
        <taxon>Pterygota</taxon>
        <taxon>Neoptera</taxon>
        <taxon>Paraneoptera</taxon>
        <taxon>Hemiptera</taxon>
        <taxon>Auchenorrhyncha</taxon>
        <taxon>Fulgoroidea</taxon>
        <taxon>Delphacidae</taxon>
        <taxon>Criomorphinae</taxon>
        <taxon>Laodelphax</taxon>
    </lineage>
</organism>
<dbReference type="GO" id="GO:0046872">
    <property type="term" value="F:metal ion binding"/>
    <property type="evidence" value="ECO:0007669"/>
    <property type="project" value="UniProtKB-KW"/>
</dbReference>
<evidence type="ECO:0000256" key="1">
    <source>
        <dbReference type="ARBA" id="ARBA00022723"/>
    </source>
</evidence>
<dbReference type="SUPFAM" id="SSF57802">
    <property type="entry name" value="Rubredoxin-like"/>
    <property type="match status" value="1"/>
</dbReference>
<dbReference type="FunCoup" id="A0A482WKW7">
    <property type="interactions" value="1100"/>
</dbReference>
<dbReference type="Pfam" id="PF01215">
    <property type="entry name" value="COX5B"/>
    <property type="match status" value="1"/>
</dbReference>
<dbReference type="STRING" id="195883.A0A482WKW7"/>
<dbReference type="InterPro" id="IPR036972">
    <property type="entry name" value="Cyt_c_oxidase_su5b_sf"/>
</dbReference>
<evidence type="ECO:0000256" key="2">
    <source>
        <dbReference type="ARBA" id="ARBA00022833"/>
    </source>
</evidence>
<keyword evidence="5" id="KW-1185">Reference proteome</keyword>
<dbReference type="InParanoid" id="A0A482WKW7"/>
<dbReference type="InterPro" id="IPR002124">
    <property type="entry name" value="Cyt_c_oxidase_su5b"/>
</dbReference>
<sequence length="124" mass="13762">MASYIVRSAMNISRRGLFTSAVRSAIPEEFPETMSVLTGLEKKEIEANIAGKDDRFEVQTLKRGDNSREAPIAIRSVYKSRVIGCICTDESTAIQWMWLKRGAPQQCACGHYFQLTDAKSAAGQ</sequence>
<evidence type="ECO:0000313" key="4">
    <source>
        <dbReference type="EMBL" id="RZF33821.1"/>
    </source>
</evidence>
<dbReference type="GO" id="GO:0006123">
    <property type="term" value="P:mitochondrial electron transport, cytochrome c to oxygen"/>
    <property type="evidence" value="ECO:0007669"/>
    <property type="project" value="InterPro"/>
</dbReference>
<comment type="caution">
    <text evidence="4">The sequence shown here is derived from an EMBL/GenBank/DDBJ whole genome shotgun (WGS) entry which is preliminary data.</text>
</comment>
<dbReference type="AlphaFoldDB" id="A0A482WKW7"/>
<dbReference type="Gene3D" id="2.60.11.10">
    <property type="entry name" value="Cytochrome c oxidase, subunit Vb"/>
    <property type="match status" value="1"/>
</dbReference>
<protein>
    <submittedName>
        <fullName evidence="4">Uncharacterized protein</fullName>
    </submittedName>
</protein>
<reference evidence="4 5" key="1">
    <citation type="journal article" date="2017" name="Gigascience">
        <title>Genome sequence of the small brown planthopper, Laodelphax striatellus.</title>
        <authorList>
            <person name="Zhu J."/>
            <person name="Jiang F."/>
            <person name="Wang X."/>
            <person name="Yang P."/>
            <person name="Bao Y."/>
            <person name="Zhao W."/>
            <person name="Wang W."/>
            <person name="Lu H."/>
            <person name="Wang Q."/>
            <person name="Cui N."/>
            <person name="Li J."/>
            <person name="Chen X."/>
            <person name="Luo L."/>
            <person name="Yu J."/>
            <person name="Kang L."/>
            <person name="Cui F."/>
        </authorList>
    </citation>
    <scope>NUCLEOTIDE SEQUENCE [LARGE SCALE GENOMIC DNA]</scope>
    <source>
        <strain evidence="4">Lst14</strain>
    </source>
</reference>
<evidence type="ECO:0000256" key="3">
    <source>
        <dbReference type="PIRSR" id="PIRSR602124-1"/>
    </source>
</evidence>
<keyword evidence="1 3" id="KW-0479">Metal-binding</keyword>
<dbReference type="EMBL" id="QKKF02033246">
    <property type="protein sequence ID" value="RZF33821.1"/>
    <property type="molecule type" value="Genomic_DNA"/>
</dbReference>
<proteinExistence type="predicted"/>
<gene>
    <name evidence="4" type="ORF">LSTR_LSTR010369</name>
</gene>
<dbReference type="PROSITE" id="PS51359">
    <property type="entry name" value="COX5B_2"/>
    <property type="match status" value="1"/>
</dbReference>
<evidence type="ECO:0000313" key="5">
    <source>
        <dbReference type="Proteomes" id="UP000291343"/>
    </source>
</evidence>
<dbReference type="PANTHER" id="PTHR10122:SF0">
    <property type="entry name" value="CYTOCHROME C OXIDASE SUBUNIT 5B, ISOFORM A-RELATED"/>
    <property type="match status" value="1"/>
</dbReference>
<dbReference type="SMR" id="A0A482WKW7"/>
<dbReference type="OrthoDB" id="10249250at2759"/>
<keyword evidence="2 3" id="KW-0862">Zinc</keyword>
<feature type="binding site" evidence="3">
    <location>
        <position position="85"/>
    </location>
    <ligand>
        <name>Zn(2+)</name>
        <dbReference type="ChEBI" id="CHEBI:29105"/>
    </ligand>
</feature>
<dbReference type="GO" id="GO:0005740">
    <property type="term" value="C:mitochondrial envelope"/>
    <property type="evidence" value="ECO:0007669"/>
    <property type="project" value="InterPro"/>
</dbReference>